<sequence length="419" mass="46098">MAKIYTYALPLGADIVDAFCQLQKGFTDQFVYYEKSGPARLFGLGRCIALCSASDVEYVVEGSEEIPPYMFTYQRFDAENPAPADEMFSSFPCLRFLVPEIVLVQNEEGSYLQVNSLGPVYEGRVQRFLRQAQSAPARTRRTIPYTLGSDSRSAWHREMEQTLTAIDSGRISKAVLSRRLPLHASEPFSSKDLLVNLIDGSARGTVFMYRYGDVFFCGCTPELLVRKQGTNIQSECLAGTIGVGNTPEEREALANELLSDDKNRREHAFVVDFIRGVVERNCHDVEIPAAPIIKPLQHVQHLHTPVSAQMMEGRSVQNLAGQLSPTPALSGTPVGEAMMLLRQVEPYNRGFFGGSVGYVDGDGNGAFSVAIRCGVFDGENGYVYAGCGIVAGSDADSEYDEIDMKLKTILSAFNGEDRD</sequence>
<evidence type="ECO:0000256" key="4">
    <source>
        <dbReference type="ARBA" id="ARBA00023235"/>
    </source>
</evidence>
<dbReference type="NCBIfam" id="TIGR00543">
    <property type="entry name" value="isochor_syn"/>
    <property type="match status" value="1"/>
</dbReference>
<evidence type="ECO:0000259" key="6">
    <source>
        <dbReference type="Pfam" id="PF00425"/>
    </source>
</evidence>
<dbReference type="InterPro" id="IPR004561">
    <property type="entry name" value="IsoChor_synthase"/>
</dbReference>
<accession>A0A172S0H2</accession>
<dbReference type="InterPro" id="IPR019999">
    <property type="entry name" value="Anth_synth_I-like"/>
</dbReference>
<dbReference type="Gene3D" id="3.60.120.10">
    <property type="entry name" value="Anthranilate synthase"/>
    <property type="match status" value="1"/>
</dbReference>
<dbReference type="InterPro" id="IPR005801">
    <property type="entry name" value="ADC_synthase"/>
</dbReference>
<dbReference type="EMBL" id="FOEC01000001">
    <property type="protein sequence ID" value="SEO41502.1"/>
    <property type="molecule type" value="Genomic_DNA"/>
</dbReference>
<keyword evidence="4" id="KW-0413">Isomerase</keyword>
<reference evidence="8" key="1">
    <citation type="submission" date="2016-10" db="EMBL/GenBank/DDBJ databases">
        <authorList>
            <person name="Varghese N."/>
        </authorList>
    </citation>
    <scope>NUCLEOTIDE SEQUENCE [LARGE SCALE GENOMIC DNA]</scope>
    <source>
        <strain evidence="8">DSM 21843</strain>
    </source>
</reference>
<dbReference type="KEGG" id="ddt:AAY81_09905"/>
<dbReference type="Pfam" id="PF00425">
    <property type="entry name" value="Chorismate_bind"/>
    <property type="match status" value="1"/>
</dbReference>
<evidence type="ECO:0000313" key="8">
    <source>
        <dbReference type="Proteomes" id="UP000182975"/>
    </source>
</evidence>
<dbReference type="GO" id="GO:0009697">
    <property type="term" value="P:salicylic acid biosynthetic process"/>
    <property type="evidence" value="ECO:0007669"/>
    <property type="project" value="TreeGrafter"/>
</dbReference>
<dbReference type="SUPFAM" id="SSF56322">
    <property type="entry name" value="ADC synthase"/>
    <property type="match status" value="1"/>
</dbReference>
<dbReference type="EC" id="5.4.4.2" evidence="3"/>
<name>A0A172S0H2_9ACTN</name>
<dbReference type="STRING" id="79604.AAY81_09905"/>
<dbReference type="GO" id="GO:0008909">
    <property type="term" value="F:isochorismate synthase activity"/>
    <property type="evidence" value="ECO:0007669"/>
    <property type="project" value="UniProtKB-EC"/>
</dbReference>
<dbReference type="AlphaFoldDB" id="A0A172S0H2"/>
<dbReference type="OrthoDB" id="3518032at2"/>
<dbReference type="InterPro" id="IPR015890">
    <property type="entry name" value="Chorismate_C"/>
</dbReference>
<dbReference type="Proteomes" id="UP000182975">
    <property type="component" value="Unassembled WGS sequence"/>
</dbReference>
<comment type="similarity">
    <text evidence="2">Belongs to the isochorismate synthase family.</text>
</comment>
<evidence type="ECO:0000256" key="5">
    <source>
        <dbReference type="ARBA" id="ARBA00041564"/>
    </source>
</evidence>
<dbReference type="RefSeq" id="WP_066664620.1">
    <property type="nucleotide sequence ID" value="NZ_CP011402.1"/>
</dbReference>
<evidence type="ECO:0000256" key="2">
    <source>
        <dbReference type="ARBA" id="ARBA00005297"/>
    </source>
</evidence>
<dbReference type="PRINTS" id="PR00095">
    <property type="entry name" value="ANTSNTHASEI"/>
</dbReference>
<gene>
    <name evidence="7" type="ORF">SAMN02910314_00178</name>
</gene>
<proteinExistence type="inferred from homology"/>
<feature type="domain" description="Chorismate-utilising enzyme C-terminal" evidence="6">
    <location>
        <begin position="152"/>
        <end position="405"/>
    </location>
</feature>
<dbReference type="PANTHER" id="PTHR42839">
    <property type="entry name" value="ISOCHORISMATE SYNTHASE ENTC"/>
    <property type="match status" value="1"/>
</dbReference>
<keyword evidence="8" id="KW-1185">Reference proteome</keyword>
<protein>
    <recommendedName>
        <fullName evidence="3">isochorismate synthase</fullName>
        <ecNumber evidence="3">5.4.4.2</ecNumber>
    </recommendedName>
    <alternativeName>
        <fullName evidence="5">Isochorismate mutase</fullName>
    </alternativeName>
</protein>
<evidence type="ECO:0000256" key="1">
    <source>
        <dbReference type="ARBA" id="ARBA00000799"/>
    </source>
</evidence>
<dbReference type="PATRIC" id="fig|79604.3.peg.1985"/>
<evidence type="ECO:0000313" key="7">
    <source>
        <dbReference type="EMBL" id="SEO41502.1"/>
    </source>
</evidence>
<comment type="catalytic activity">
    <reaction evidence="1">
        <text>chorismate = isochorismate</text>
        <dbReference type="Rhea" id="RHEA:18985"/>
        <dbReference type="ChEBI" id="CHEBI:29748"/>
        <dbReference type="ChEBI" id="CHEBI:29780"/>
        <dbReference type="EC" id="5.4.4.2"/>
    </reaction>
</comment>
<organism evidence="7 8">
    <name type="scientific">Denitrobacterium detoxificans</name>
    <dbReference type="NCBI Taxonomy" id="79604"/>
    <lineage>
        <taxon>Bacteria</taxon>
        <taxon>Bacillati</taxon>
        <taxon>Actinomycetota</taxon>
        <taxon>Coriobacteriia</taxon>
        <taxon>Eggerthellales</taxon>
        <taxon>Eggerthellaceae</taxon>
        <taxon>Denitrobacterium</taxon>
    </lineage>
</organism>
<evidence type="ECO:0000256" key="3">
    <source>
        <dbReference type="ARBA" id="ARBA00012824"/>
    </source>
</evidence>
<dbReference type="PANTHER" id="PTHR42839:SF1">
    <property type="entry name" value="ISOCHORISMATE SYNTHASE MENF"/>
    <property type="match status" value="1"/>
</dbReference>